<keyword evidence="2" id="KW-1133">Transmembrane helix</keyword>
<feature type="region of interest" description="Disordered" evidence="1">
    <location>
        <begin position="198"/>
        <end position="257"/>
    </location>
</feature>
<evidence type="ECO:0000313" key="4">
    <source>
        <dbReference type="Proteomes" id="UP000038009"/>
    </source>
</evidence>
<reference evidence="3 4" key="1">
    <citation type="journal article" date="2015" name="PLoS Pathog.">
        <title>Leptomonas seymouri: Adaptations to the Dixenous Life Cycle Analyzed by Genome Sequencing, Transcriptome Profiling and Co-infection with Leishmania donovani.</title>
        <authorList>
            <person name="Kraeva N."/>
            <person name="Butenko A."/>
            <person name="Hlavacova J."/>
            <person name="Kostygov A."/>
            <person name="Myskova J."/>
            <person name="Grybchuk D."/>
            <person name="Lestinova T."/>
            <person name="Votypka J."/>
            <person name="Volf P."/>
            <person name="Opperdoes F."/>
            <person name="Flegontov P."/>
            <person name="Lukes J."/>
            <person name="Yurchenko V."/>
        </authorList>
    </citation>
    <scope>NUCLEOTIDE SEQUENCE [LARGE SCALE GENOMIC DNA]</scope>
    <source>
        <strain evidence="3 4">ATCC 30220</strain>
    </source>
</reference>
<feature type="compositionally biased region" description="Polar residues" evidence="1">
    <location>
        <begin position="246"/>
        <end position="257"/>
    </location>
</feature>
<gene>
    <name evidence="3" type="ORF">ABL78_1968</name>
</gene>
<accession>A0A0N1HZY6</accession>
<name>A0A0N1HZY6_LEPSE</name>
<dbReference type="Proteomes" id="UP000038009">
    <property type="component" value="Unassembled WGS sequence"/>
</dbReference>
<evidence type="ECO:0000256" key="1">
    <source>
        <dbReference type="SAM" id="MobiDB-lite"/>
    </source>
</evidence>
<proteinExistence type="predicted"/>
<dbReference type="OMA" id="VYAGMAH"/>
<protein>
    <submittedName>
        <fullName evidence="3">Uncharacterized protein</fullName>
    </submittedName>
</protein>
<keyword evidence="2" id="KW-0812">Transmembrane</keyword>
<feature type="transmembrane region" description="Helical" evidence="2">
    <location>
        <begin position="144"/>
        <end position="165"/>
    </location>
</feature>
<keyword evidence="2" id="KW-0472">Membrane</keyword>
<dbReference type="AlphaFoldDB" id="A0A0N1HZY6"/>
<dbReference type="OrthoDB" id="270615at2759"/>
<sequence>MYLQALWLRVRDGAQTCWSAAFPSDRPSAIFTVYDSMINGGLLVWSFSEVLGSTCSRAAIIWISIGMAHCYVNMIFGVVSMMHIRRRIACGIPEETSQWAVFYRSPLMIFYFLYLICELVWMIAAAKFTVSAPSAGCVQHINAQILFFVFYWLVGLLLFFQGTFVTERWRRPRWRNFAAMRWDYLHNTQRHRRVRWHDEHDGEGGDEPVDLDRMERRHSGDTERTTTMDYASMRDDMTAENEDTRQSAVVQRRQSTR</sequence>
<comment type="caution">
    <text evidence="3">The sequence shown here is derived from an EMBL/GenBank/DDBJ whole genome shotgun (WGS) entry which is preliminary data.</text>
</comment>
<feature type="transmembrane region" description="Helical" evidence="2">
    <location>
        <begin position="59"/>
        <end position="80"/>
    </location>
</feature>
<dbReference type="VEuPathDB" id="TriTrypDB:Lsey_0036_0170"/>
<feature type="compositionally biased region" description="Basic and acidic residues" evidence="1">
    <location>
        <begin position="210"/>
        <end position="245"/>
    </location>
</feature>
<keyword evidence="4" id="KW-1185">Reference proteome</keyword>
<feature type="transmembrane region" description="Helical" evidence="2">
    <location>
        <begin position="101"/>
        <end position="124"/>
    </location>
</feature>
<evidence type="ECO:0000256" key="2">
    <source>
        <dbReference type="SAM" id="Phobius"/>
    </source>
</evidence>
<dbReference type="EMBL" id="LJSK01000036">
    <property type="protein sequence ID" value="KPI88923.1"/>
    <property type="molecule type" value="Genomic_DNA"/>
</dbReference>
<evidence type="ECO:0000313" key="3">
    <source>
        <dbReference type="EMBL" id="KPI88923.1"/>
    </source>
</evidence>
<organism evidence="3 4">
    <name type="scientific">Leptomonas seymouri</name>
    <dbReference type="NCBI Taxonomy" id="5684"/>
    <lineage>
        <taxon>Eukaryota</taxon>
        <taxon>Discoba</taxon>
        <taxon>Euglenozoa</taxon>
        <taxon>Kinetoplastea</taxon>
        <taxon>Metakinetoplastina</taxon>
        <taxon>Trypanosomatida</taxon>
        <taxon>Trypanosomatidae</taxon>
        <taxon>Leishmaniinae</taxon>
        <taxon>Leptomonas</taxon>
    </lineage>
</organism>